<feature type="compositionally biased region" description="Low complexity" evidence="1">
    <location>
        <begin position="35"/>
        <end position="45"/>
    </location>
</feature>
<evidence type="ECO:0000256" key="1">
    <source>
        <dbReference type="SAM" id="MobiDB-lite"/>
    </source>
</evidence>
<proteinExistence type="predicted"/>
<dbReference type="InterPro" id="IPR038322">
    <property type="entry name" value="Pex19_C_sf"/>
</dbReference>
<accession>A0A0D6R2W2</accession>
<dbReference type="InterPro" id="IPR006708">
    <property type="entry name" value="Pex19"/>
</dbReference>
<name>A0A0D6R2W2_ARACU</name>
<dbReference type="GO" id="GO:0033328">
    <property type="term" value="F:peroxisome membrane targeting sequence binding"/>
    <property type="evidence" value="ECO:0007669"/>
    <property type="project" value="TreeGrafter"/>
</dbReference>
<dbReference type="Gene3D" id="1.20.120.900">
    <property type="entry name" value="Pex19, mPTS binding domain"/>
    <property type="match status" value="1"/>
</dbReference>
<dbReference type="PANTHER" id="PTHR12774:SF2">
    <property type="entry name" value="PEROXISOMAL BIOGENESIS FACTOR 19"/>
    <property type="match status" value="1"/>
</dbReference>
<evidence type="ECO:0008006" key="3">
    <source>
        <dbReference type="Google" id="ProtNLM"/>
    </source>
</evidence>
<dbReference type="PANTHER" id="PTHR12774">
    <property type="entry name" value="PEROXISOMAL BIOGENESIS FACTOR 19"/>
    <property type="match status" value="1"/>
</dbReference>
<dbReference type="EMBL" id="GCKF01036864">
    <property type="protein sequence ID" value="JAG96608.1"/>
    <property type="molecule type" value="Transcribed_RNA"/>
</dbReference>
<organism evidence="2">
    <name type="scientific">Araucaria cunninghamii</name>
    <name type="common">Hoop pine</name>
    <name type="synonym">Moreton Bay pine</name>
    <dbReference type="NCBI Taxonomy" id="56994"/>
    <lineage>
        <taxon>Eukaryota</taxon>
        <taxon>Viridiplantae</taxon>
        <taxon>Streptophyta</taxon>
        <taxon>Embryophyta</taxon>
        <taxon>Tracheophyta</taxon>
        <taxon>Spermatophyta</taxon>
        <taxon>Pinopsida</taxon>
        <taxon>Pinidae</taxon>
        <taxon>Conifers II</taxon>
        <taxon>Araucariales</taxon>
        <taxon>Araucariaceae</taxon>
        <taxon>Araucaria</taxon>
    </lineage>
</organism>
<feature type="region of interest" description="Disordered" evidence="1">
    <location>
        <begin position="20"/>
        <end position="80"/>
    </location>
</feature>
<reference evidence="2" key="1">
    <citation type="submission" date="2015-03" db="EMBL/GenBank/DDBJ databases">
        <title>A transcriptome of Araucaria cunninghamii, an australian fine timber species.</title>
        <authorList>
            <person name="Jing Yi C.J.Y."/>
            <person name="Yin San L.Y.S."/>
            <person name="Abdul Karim S.S."/>
            <person name="Wan Azmi N.N."/>
            <person name="Hercus R.R."/>
            <person name="Croft L.L."/>
        </authorList>
    </citation>
    <scope>NUCLEOTIDE SEQUENCE</scope>
    <source>
        <strain evidence="2">MI0301</strain>
        <tissue evidence="2">Leaf</tissue>
    </source>
</reference>
<protein>
    <recommendedName>
        <fullName evidence="3">Pex19 protein</fullName>
    </recommendedName>
</protein>
<evidence type="ECO:0000313" key="2">
    <source>
        <dbReference type="EMBL" id="JAG96608.1"/>
    </source>
</evidence>
<dbReference type="GO" id="GO:0005778">
    <property type="term" value="C:peroxisomal membrane"/>
    <property type="evidence" value="ECO:0007669"/>
    <property type="project" value="TreeGrafter"/>
</dbReference>
<dbReference type="Pfam" id="PF04614">
    <property type="entry name" value="Pex19"/>
    <property type="match status" value="1"/>
</dbReference>
<sequence length="249" mass="27106">MASNTDLDDLLDSALDDFGKLELGAPPKAAKDENLSGSSSSVVQGLGTGLPNPPSRKKGKQKVGSSSSLPKPTSTDGHVSETLEKLAQQTRETLQGLQSTAAPDDAGGEKMVEDLLKQFEELGGSKDMQSMVDTMMHQLLSKEILHEPMKEIGERYPKWLEAKKATISNEDHARYSHQYELIKQLCEVYEMEPDNFEKIVELMQKMQDCGQPPSDIVQELAPGLELGSEGAQALNELLADNSASNCSIM</sequence>
<dbReference type="AlphaFoldDB" id="A0A0D6R2W2"/>
<dbReference type="GO" id="GO:0045046">
    <property type="term" value="P:protein import into peroxisome membrane"/>
    <property type="evidence" value="ECO:0007669"/>
    <property type="project" value="TreeGrafter"/>
</dbReference>